<reference evidence="2 3" key="1">
    <citation type="submission" date="2024-03" db="EMBL/GenBank/DDBJ databases">
        <title>Draft genome sequence of Pseudonocardia carboxydivorans JCM 14827.</title>
        <authorList>
            <person name="Duangmal K."/>
        </authorList>
    </citation>
    <scope>NUCLEOTIDE SEQUENCE [LARGE SCALE GENOMIC DNA]</scope>
    <source>
        <strain evidence="2 3">JCM 14827</strain>
    </source>
</reference>
<sequence>MTNQRGRPPATRQRRGPPVRRRQIAGTQVRIAGKDIALSQLRRAPGAHRALIEQAKVVDGCGWCLCSDPAPRLVIRHRGGIYYLACWPDGGQQHARDCEFYNTGGQWSGRSQYQAGALQENDDGGASVALSLPLQVRTTTPATATASSRDAGTARSRMGLLGLLHYLWERADLTRSTPSSPAEPGRRGWARCSPLVQAATVGVTSAGLPLAWSCYVVPPFDPAHPEQHRAAFARFTDRLGERNGVVQRGLMMGAVRSWTPTRYGQRCDLRHHRVPIFFSAAQYERIRRSAPSAMTDQRPADSEQVVIALVSRSERGNLSAVGAAVMLTNADFVPADSTHEVVMADALTAANRAFIKPLRYDGDTASLPDFVLTDTEPATVVEVWGMLDREEYAARKQAKLSHYRGTDTPLIEWDVRTPLPDLGRRCR</sequence>
<feature type="compositionally biased region" description="Basic residues" evidence="1">
    <location>
        <begin position="12"/>
        <end position="22"/>
    </location>
</feature>
<keyword evidence="3" id="KW-1185">Reference proteome</keyword>
<organism evidence="2 3">
    <name type="scientific">Pseudonocardia alni subsp. carboxydivorans</name>
    <dbReference type="NCBI Taxonomy" id="415010"/>
    <lineage>
        <taxon>Bacteria</taxon>
        <taxon>Bacillati</taxon>
        <taxon>Actinomycetota</taxon>
        <taxon>Actinomycetes</taxon>
        <taxon>Pseudonocardiales</taxon>
        <taxon>Pseudonocardiaceae</taxon>
        <taxon>Pseudonocardia</taxon>
    </lineage>
</organism>
<dbReference type="Proteomes" id="UP001367513">
    <property type="component" value="Unassembled WGS sequence"/>
</dbReference>
<gene>
    <name evidence="2" type="ORF">WG925_25850</name>
</gene>
<comment type="caution">
    <text evidence="2">The sequence shown here is derived from an EMBL/GenBank/DDBJ whole genome shotgun (WGS) entry which is preliminary data.</text>
</comment>
<protein>
    <submittedName>
        <fullName evidence="2">DUF1173 family protein</fullName>
    </submittedName>
</protein>
<accession>A0ABU9ALW1</accession>
<dbReference type="InterPro" id="IPR009553">
    <property type="entry name" value="DUF1173"/>
</dbReference>
<dbReference type="RefSeq" id="WP_346103891.1">
    <property type="nucleotide sequence ID" value="NZ_BAAAOD010000026.1"/>
</dbReference>
<evidence type="ECO:0000256" key="1">
    <source>
        <dbReference type="SAM" id="MobiDB-lite"/>
    </source>
</evidence>
<proteinExistence type="predicted"/>
<evidence type="ECO:0000313" key="2">
    <source>
        <dbReference type="EMBL" id="MEK6467173.1"/>
    </source>
</evidence>
<dbReference type="EMBL" id="JBBPIX010000021">
    <property type="protein sequence ID" value="MEK6467173.1"/>
    <property type="molecule type" value="Genomic_DNA"/>
</dbReference>
<feature type="region of interest" description="Disordered" evidence="1">
    <location>
        <begin position="1"/>
        <end position="22"/>
    </location>
</feature>
<name>A0ABU9ALW1_PSEA5</name>
<dbReference type="Pfam" id="PF06666">
    <property type="entry name" value="DUF1173"/>
    <property type="match status" value="1"/>
</dbReference>
<evidence type="ECO:0000313" key="3">
    <source>
        <dbReference type="Proteomes" id="UP001367513"/>
    </source>
</evidence>